<dbReference type="Gene3D" id="2.40.440.10">
    <property type="entry name" value="L,D-transpeptidase catalytic domain-like"/>
    <property type="match status" value="1"/>
</dbReference>
<dbReference type="GO" id="GO:0071555">
    <property type="term" value="P:cell wall organization"/>
    <property type="evidence" value="ECO:0007669"/>
    <property type="project" value="UniProtKB-UniRule"/>
</dbReference>
<comment type="caution">
    <text evidence="9">The sequence shown here is derived from an EMBL/GenBank/DDBJ whole genome shotgun (WGS) entry which is preliminary data.</text>
</comment>
<evidence type="ECO:0000256" key="4">
    <source>
        <dbReference type="ARBA" id="ARBA00022960"/>
    </source>
</evidence>
<dbReference type="Pfam" id="PF03734">
    <property type="entry name" value="YkuD"/>
    <property type="match status" value="1"/>
</dbReference>
<keyword evidence="4 7" id="KW-0133">Cell shape</keyword>
<keyword evidence="3" id="KW-0808">Transferase</keyword>
<feature type="active site" description="Nucleophile" evidence="7">
    <location>
        <position position="87"/>
    </location>
</feature>
<comment type="pathway">
    <text evidence="1 7">Cell wall biogenesis; peptidoglycan biosynthesis.</text>
</comment>
<evidence type="ECO:0000256" key="6">
    <source>
        <dbReference type="ARBA" id="ARBA00023316"/>
    </source>
</evidence>
<dbReference type="InParanoid" id="B4D8J4"/>
<feature type="domain" description="L,D-TPase catalytic" evidence="8">
    <location>
        <begin position="2"/>
        <end position="114"/>
    </location>
</feature>
<protein>
    <submittedName>
        <fullName evidence="9">ErfK/YbiS/YcfS/YnhG family protein</fullName>
    </submittedName>
</protein>
<dbReference type="PANTHER" id="PTHR30582:SF2">
    <property type="entry name" value="L,D-TRANSPEPTIDASE YCIB-RELATED"/>
    <property type="match status" value="1"/>
</dbReference>
<dbReference type="AlphaFoldDB" id="B4D8J4"/>
<name>B4D8J4_9BACT</name>
<evidence type="ECO:0000256" key="7">
    <source>
        <dbReference type="PROSITE-ProRule" id="PRU01373"/>
    </source>
</evidence>
<evidence type="ECO:0000313" key="9">
    <source>
        <dbReference type="EMBL" id="EDY17216.1"/>
    </source>
</evidence>
<proteinExistence type="inferred from homology"/>
<evidence type="ECO:0000259" key="8">
    <source>
        <dbReference type="PROSITE" id="PS52029"/>
    </source>
</evidence>
<keyword evidence="6 7" id="KW-0961">Cell wall biogenesis/degradation</keyword>
<dbReference type="Proteomes" id="UP000005824">
    <property type="component" value="Unassembled WGS sequence"/>
</dbReference>
<keyword evidence="10" id="KW-1185">Reference proteome</keyword>
<evidence type="ECO:0000256" key="5">
    <source>
        <dbReference type="ARBA" id="ARBA00022984"/>
    </source>
</evidence>
<gene>
    <name evidence="9" type="ORF">CfE428DRAFT_5234</name>
</gene>
<dbReference type="CDD" id="cd16913">
    <property type="entry name" value="YkuD_like"/>
    <property type="match status" value="1"/>
</dbReference>
<dbReference type="InterPro" id="IPR005490">
    <property type="entry name" value="LD_TPept_cat_dom"/>
</dbReference>
<dbReference type="GO" id="GO:0016740">
    <property type="term" value="F:transferase activity"/>
    <property type="evidence" value="ECO:0007669"/>
    <property type="project" value="UniProtKB-KW"/>
</dbReference>
<sequence length="121" mass="13585">MKRVVVDKTTQTLRAFDGDRVVLETRVSTGKWDKSTPNGEFNVGVKERMHHSRLFDNAPMPYSVQVTGNVFIHGFTSVPRHPASHGCIRVPLDQGNPAKQFFDWVEPGTPVEVTGHWEGKT</sequence>
<reference evidence="9 10" key="1">
    <citation type="journal article" date="2011" name="J. Bacteriol.">
        <title>Genome sequence of Chthoniobacter flavus Ellin428, an aerobic heterotrophic soil bacterium.</title>
        <authorList>
            <person name="Kant R."/>
            <person name="van Passel M.W."/>
            <person name="Palva A."/>
            <person name="Lucas S."/>
            <person name="Lapidus A."/>
            <person name="Glavina Del Rio T."/>
            <person name="Dalin E."/>
            <person name="Tice H."/>
            <person name="Bruce D."/>
            <person name="Goodwin L."/>
            <person name="Pitluck S."/>
            <person name="Larimer F.W."/>
            <person name="Land M.L."/>
            <person name="Hauser L."/>
            <person name="Sangwan P."/>
            <person name="de Vos W.M."/>
            <person name="Janssen P.H."/>
            <person name="Smidt H."/>
        </authorList>
    </citation>
    <scope>NUCLEOTIDE SEQUENCE [LARGE SCALE GENOMIC DNA]</scope>
    <source>
        <strain evidence="9 10">Ellin428</strain>
    </source>
</reference>
<keyword evidence="5 7" id="KW-0573">Peptidoglycan synthesis</keyword>
<evidence type="ECO:0000256" key="2">
    <source>
        <dbReference type="ARBA" id="ARBA00005992"/>
    </source>
</evidence>
<dbReference type="GO" id="GO:0071972">
    <property type="term" value="F:peptidoglycan L,D-transpeptidase activity"/>
    <property type="evidence" value="ECO:0007669"/>
    <property type="project" value="TreeGrafter"/>
</dbReference>
<accession>B4D8J4</accession>
<dbReference type="InterPro" id="IPR050979">
    <property type="entry name" value="LD-transpeptidase"/>
</dbReference>
<dbReference type="GO" id="GO:0008360">
    <property type="term" value="P:regulation of cell shape"/>
    <property type="evidence" value="ECO:0007669"/>
    <property type="project" value="UniProtKB-UniRule"/>
</dbReference>
<dbReference type="eggNOG" id="COG1376">
    <property type="taxonomic scope" value="Bacteria"/>
</dbReference>
<dbReference type="GO" id="GO:0005576">
    <property type="term" value="C:extracellular region"/>
    <property type="evidence" value="ECO:0007669"/>
    <property type="project" value="TreeGrafter"/>
</dbReference>
<evidence type="ECO:0000256" key="3">
    <source>
        <dbReference type="ARBA" id="ARBA00022679"/>
    </source>
</evidence>
<dbReference type="STRING" id="497964.CfE428DRAFT_5234"/>
<feature type="active site" description="Proton donor/acceptor" evidence="7">
    <location>
        <position position="73"/>
    </location>
</feature>
<evidence type="ECO:0000313" key="10">
    <source>
        <dbReference type="Proteomes" id="UP000005824"/>
    </source>
</evidence>
<dbReference type="RefSeq" id="WP_006982555.1">
    <property type="nucleotide sequence ID" value="NZ_ABVL01000022.1"/>
</dbReference>
<dbReference type="InterPro" id="IPR038063">
    <property type="entry name" value="Transpep_catalytic_dom"/>
</dbReference>
<organism evidence="9 10">
    <name type="scientific">Chthoniobacter flavus Ellin428</name>
    <dbReference type="NCBI Taxonomy" id="497964"/>
    <lineage>
        <taxon>Bacteria</taxon>
        <taxon>Pseudomonadati</taxon>
        <taxon>Verrucomicrobiota</taxon>
        <taxon>Spartobacteria</taxon>
        <taxon>Chthoniobacterales</taxon>
        <taxon>Chthoniobacteraceae</taxon>
        <taxon>Chthoniobacter</taxon>
    </lineage>
</organism>
<dbReference type="SUPFAM" id="SSF141523">
    <property type="entry name" value="L,D-transpeptidase catalytic domain-like"/>
    <property type="match status" value="1"/>
</dbReference>
<comment type="similarity">
    <text evidence="2">Belongs to the YkuD family.</text>
</comment>
<evidence type="ECO:0000256" key="1">
    <source>
        <dbReference type="ARBA" id="ARBA00004752"/>
    </source>
</evidence>
<dbReference type="PROSITE" id="PS52029">
    <property type="entry name" value="LD_TPASE"/>
    <property type="match status" value="1"/>
</dbReference>
<dbReference type="EMBL" id="ABVL01000022">
    <property type="protein sequence ID" value="EDY17216.1"/>
    <property type="molecule type" value="Genomic_DNA"/>
</dbReference>
<dbReference type="GO" id="GO:0018104">
    <property type="term" value="P:peptidoglycan-protein cross-linking"/>
    <property type="evidence" value="ECO:0007669"/>
    <property type="project" value="TreeGrafter"/>
</dbReference>
<dbReference type="UniPathway" id="UPA00219"/>
<dbReference type="PANTHER" id="PTHR30582">
    <property type="entry name" value="L,D-TRANSPEPTIDASE"/>
    <property type="match status" value="1"/>
</dbReference>